<name>A0A502GE07_9GAMM</name>
<protein>
    <submittedName>
        <fullName evidence="2">Uncharacterized protein</fullName>
    </submittedName>
</protein>
<dbReference type="RefSeq" id="WP_140473831.1">
    <property type="nucleotide sequence ID" value="NZ_RCZD01000008.1"/>
</dbReference>
<dbReference type="EMBL" id="RCZD01000008">
    <property type="protein sequence ID" value="TPG60104.1"/>
    <property type="molecule type" value="Genomic_DNA"/>
</dbReference>
<organism evidence="2 3">
    <name type="scientific">Ewingella americana</name>
    <dbReference type="NCBI Taxonomy" id="41202"/>
    <lineage>
        <taxon>Bacteria</taxon>
        <taxon>Pseudomonadati</taxon>
        <taxon>Pseudomonadota</taxon>
        <taxon>Gammaproteobacteria</taxon>
        <taxon>Enterobacterales</taxon>
        <taxon>Yersiniaceae</taxon>
        <taxon>Ewingella</taxon>
    </lineage>
</organism>
<keyword evidence="3" id="KW-1185">Reference proteome</keyword>
<feature type="region of interest" description="Disordered" evidence="1">
    <location>
        <begin position="1"/>
        <end position="25"/>
    </location>
</feature>
<evidence type="ECO:0000313" key="2">
    <source>
        <dbReference type="EMBL" id="TPG60104.1"/>
    </source>
</evidence>
<evidence type="ECO:0000313" key="3">
    <source>
        <dbReference type="Proteomes" id="UP000317663"/>
    </source>
</evidence>
<proteinExistence type="predicted"/>
<dbReference type="AlphaFoldDB" id="A0A502GE07"/>
<evidence type="ECO:0000256" key="1">
    <source>
        <dbReference type="SAM" id="MobiDB-lite"/>
    </source>
</evidence>
<sequence>MAQLTNQVKAAPKKKPSPSRNKDKGLGRLTLLDLVQNAPDNIKTNALNEHCRVNFKGQYTKSNGSTVYAYSCGCSGRNHLALVEVAQDSDPGKTSVRVQCTCEYFIFTLEVVLADRDMAQNKYALPQWPVIKNPSGSLHACKHLILITNDVVLRSRGEGSKKRLNPFEVVKMRDKSFENARRAAKY</sequence>
<reference evidence="2 3" key="1">
    <citation type="journal article" date="2019" name="Environ. Microbiol.">
        <title>Species interactions and distinct microbial communities in high Arctic permafrost affected cryosols are associated with the CH4 and CO2 gas fluxes.</title>
        <authorList>
            <person name="Altshuler I."/>
            <person name="Hamel J."/>
            <person name="Turney S."/>
            <person name="Magnuson E."/>
            <person name="Levesque R."/>
            <person name="Greer C."/>
            <person name="Whyte L.G."/>
        </authorList>
    </citation>
    <scope>NUCLEOTIDE SEQUENCE [LARGE SCALE GENOMIC DNA]</scope>
    <source>
        <strain evidence="2 3">E4</strain>
    </source>
</reference>
<gene>
    <name evidence="2" type="ORF">EAH77_16175</name>
</gene>
<accession>A0A502GE07</accession>
<comment type="caution">
    <text evidence="2">The sequence shown here is derived from an EMBL/GenBank/DDBJ whole genome shotgun (WGS) entry which is preliminary data.</text>
</comment>
<dbReference type="Proteomes" id="UP000317663">
    <property type="component" value="Unassembled WGS sequence"/>
</dbReference>